<dbReference type="AlphaFoldDB" id="A0A8X7BQ32"/>
<dbReference type="EMBL" id="BMAV01001934">
    <property type="protein sequence ID" value="GFY40501.1"/>
    <property type="molecule type" value="Genomic_DNA"/>
</dbReference>
<organism evidence="1 2">
    <name type="scientific">Trichonephila inaurata madagascariensis</name>
    <dbReference type="NCBI Taxonomy" id="2747483"/>
    <lineage>
        <taxon>Eukaryota</taxon>
        <taxon>Metazoa</taxon>
        <taxon>Ecdysozoa</taxon>
        <taxon>Arthropoda</taxon>
        <taxon>Chelicerata</taxon>
        <taxon>Arachnida</taxon>
        <taxon>Araneae</taxon>
        <taxon>Araneomorphae</taxon>
        <taxon>Entelegynae</taxon>
        <taxon>Araneoidea</taxon>
        <taxon>Nephilidae</taxon>
        <taxon>Trichonephila</taxon>
        <taxon>Trichonephila inaurata</taxon>
    </lineage>
</organism>
<sequence>MAFRMMAMSHGEFKLHNYIGAQCEARFSVCYFESERNMDVTQLKTQRKSLLTSFTLSAKTVEEELTKEVTDLNQLSILRPQIGDKFSHLEKFQMDISNLILKEENDEVAYEEDFIKTEKYRDTFSEL</sequence>
<comment type="caution">
    <text evidence="1">The sequence shown here is derived from an EMBL/GenBank/DDBJ whole genome shotgun (WGS) entry which is preliminary data.</text>
</comment>
<evidence type="ECO:0000313" key="2">
    <source>
        <dbReference type="Proteomes" id="UP000886998"/>
    </source>
</evidence>
<evidence type="ECO:0000313" key="1">
    <source>
        <dbReference type="EMBL" id="GFY40501.1"/>
    </source>
</evidence>
<accession>A0A8X7BQ32</accession>
<keyword evidence="2" id="KW-1185">Reference proteome</keyword>
<reference evidence="1" key="1">
    <citation type="submission" date="2020-08" db="EMBL/GenBank/DDBJ databases">
        <title>Multicomponent nature underlies the extraordinary mechanical properties of spider dragline silk.</title>
        <authorList>
            <person name="Kono N."/>
            <person name="Nakamura H."/>
            <person name="Mori M."/>
            <person name="Yoshida Y."/>
            <person name="Ohtoshi R."/>
            <person name="Malay A.D."/>
            <person name="Moran D.A.P."/>
            <person name="Tomita M."/>
            <person name="Numata K."/>
            <person name="Arakawa K."/>
        </authorList>
    </citation>
    <scope>NUCLEOTIDE SEQUENCE</scope>
</reference>
<proteinExistence type="predicted"/>
<gene>
    <name evidence="1" type="primary">AVEN_271358_1</name>
    <name evidence="1" type="ORF">TNIN_337551</name>
</gene>
<protein>
    <submittedName>
        <fullName evidence="1">Uncharacterized protein</fullName>
    </submittedName>
</protein>
<name>A0A8X7BQ32_9ARAC</name>
<dbReference type="Proteomes" id="UP000886998">
    <property type="component" value="Unassembled WGS sequence"/>
</dbReference>